<gene>
    <name evidence="3" type="ordered locus">CHY_1052</name>
</gene>
<protein>
    <recommendedName>
        <fullName evidence="2">Methyltransferase type 11 domain-containing protein</fullName>
    </recommendedName>
</protein>
<name>Q3AD86_CARHZ</name>
<dbReference type="OrthoDB" id="9772751at2"/>
<dbReference type="RefSeq" id="WP_011343974.1">
    <property type="nucleotide sequence ID" value="NC_007503.1"/>
</dbReference>
<dbReference type="Proteomes" id="UP000002706">
    <property type="component" value="Chromosome"/>
</dbReference>
<dbReference type="STRING" id="246194.CHY_1052"/>
<dbReference type="PANTHER" id="PTHR44068">
    <property type="entry name" value="ZGC:194242"/>
    <property type="match status" value="1"/>
</dbReference>
<evidence type="ECO:0000313" key="3">
    <source>
        <dbReference type="EMBL" id="ABB14471.1"/>
    </source>
</evidence>
<dbReference type="EMBL" id="CP000141">
    <property type="protein sequence ID" value="ABB14471.1"/>
    <property type="molecule type" value="Genomic_DNA"/>
</dbReference>
<dbReference type="KEGG" id="chy:CHY_1052"/>
<reference evidence="3 4" key="1">
    <citation type="journal article" date="2005" name="PLoS Genet.">
        <title>Life in hot carbon monoxide: the complete genome sequence of Carboxydothermus hydrogenoformans Z-2901.</title>
        <authorList>
            <person name="Wu M."/>
            <person name="Ren Q."/>
            <person name="Durkin A.S."/>
            <person name="Daugherty S.C."/>
            <person name="Brinkac L.M."/>
            <person name="Dodson R.J."/>
            <person name="Madupu R."/>
            <person name="Sullivan S.A."/>
            <person name="Kolonay J.F."/>
            <person name="Haft D.H."/>
            <person name="Nelson W.C."/>
            <person name="Tallon L.J."/>
            <person name="Jones K.M."/>
            <person name="Ulrich L.E."/>
            <person name="Gonzalez J.M."/>
            <person name="Zhulin I.B."/>
            <person name="Robb F.T."/>
            <person name="Eisen J.A."/>
        </authorList>
    </citation>
    <scope>NUCLEOTIDE SEQUENCE [LARGE SCALE GENOMIC DNA]</scope>
    <source>
        <strain evidence="4">ATCC BAA-161 / DSM 6008 / Z-2901</strain>
    </source>
</reference>
<organism evidence="3 4">
    <name type="scientific">Carboxydothermus hydrogenoformans (strain ATCC BAA-161 / DSM 6008 / Z-2901)</name>
    <dbReference type="NCBI Taxonomy" id="246194"/>
    <lineage>
        <taxon>Bacteria</taxon>
        <taxon>Bacillati</taxon>
        <taxon>Bacillota</taxon>
        <taxon>Clostridia</taxon>
        <taxon>Thermoanaerobacterales</taxon>
        <taxon>Thermoanaerobacteraceae</taxon>
        <taxon>Carboxydothermus</taxon>
    </lineage>
</organism>
<dbReference type="InterPro" id="IPR029063">
    <property type="entry name" value="SAM-dependent_MTases_sf"/>
</dbReference>
<feature type="domain" description="Methyltransferase type 11" evidence="2">
    <location>
        <begin position="48"/>
        <end position="145"/>
    </location>
</feature>
<dbReference type="InParanoid" id="Q3AD86"/>
<evidence type="ECO:0000313" key="4">
    <source>
        <dbReference type="Proteomes" id="UP000002706"/>
    </source>
</evidence>
<keyword evidence="1" id="KW-0808">Transferase</keyword>
<dbReference type="HOGENOM" id="CLU_094599_0_0_9"/>
<dbReference type="InterPro" id="IPR050447">
    <property type="entry name" value="Erg6_SMT_methyltransf"/>
</dbReference>
<dbReference type="CDD" id="cd02440">
    <property type="entry name" value="AdoMet_MTases"/>
    <property type="match status" value="1"/>
</dbReference>
<dbReference type="Pfam" id="PF08241">
    <property type="entry name" value="Methyltransf_11"/>
    <property type="match status" value="1"/>
</dbReference>
<dbReference type="AlphaFoldDB" id="Q3AD86"/>
<dbReference type="SUPFAM" id="SSF53335">
    <property type="entry name" value="S-adenosyl-L-methionine-dependent methyltransferases"/>
    <property type="match status" value="1"/>
</dbReference>
<dbReference type="GO" id="GO:0008757">
    <property type="term" value="F:S-adenosylmethionine-dependent methyltransferase activity"/>
    <property type="evidence" value="ECO:0007669"/>
    <property type="project" value="InterPro"/>
</dbReference>
<accession>Q3AD86</accession>
<dbReference type="PANTHER" id="PTHR44068:SF11">
    <property type="entry name" value="GERANYL DIPHOSPHATE 2-C-METHYLTRANSFERASE"/>
    <property type="match status" value="1"/>
</dbReference>
<keyword evidence="4" id="KW-1185">Reference proteome</keyword>
<proteinExistence type="predicted"/>
<evidence type="ECO:0000256" key="1">
    <source>
        <dbReference type="ARBA" id="ARBA00022679"/>
    </source>
</evidence>
<evidence type="ECO:0000259" key="2">
    <source>
        <dbReference type="Pfam" id="PF08241"/>
    </source>
</evidence>
<dbReference type="eggNOG" id="COG2226">
    <property type="taxonomic scope" value="Bacteria"/>
</dbReference>
<dbReference type="Gene3D" id="3.40.50.150">
    <property type="entry name" value="Vaccinia Virus protein VP39"/>
    <property type="match status" value="1"/>
</dbReference>
<sequence>MDQGEIWKNLSKNSDIFNMINCYKNPLNFQRELAEMINQHFLNKTKVLEVGCGTAATSYLLNNNFNITVLDYNEDLINKLKTLFTYYLNKNINIVLGDMFNMPFEDKTFDLVFNSGVMEHYRFSERVVLLKEYARVLKDDGLMIIAIPNHYDFAYRLAYLVRKRLLRGRNWPWPEEYKIYDLKNEINEANLRLVNRIIVDKETNYSFIDNIYIRKIIEFVNKNFNKTNEGYLTVLTISK</sequence>
<dbReference type="InterPro" id="IPR013216">
    <property type="entry name" value="Methyltransf_11"/>
</dbReference>